<dbReference type="OrthoDB" id="10668297at2759"/>
<protein>
    <submittedName>
        <fullName evidence="2">Uncharacterized protein</fullName>
    </submittedName>
</protein>
<dbReference type="Proteomes" id="UP000325577">
    <property type="component" value="Linkage Group LG18"/>
</dbReference>
<feature type="transmembrane region" description="Helical" evidence="1">
    <location>
        <begin position="170"/>
        <end position="188"/>
    </location>
</feature>
<organism evidence="2 3">
    <name type="scientific">Nyssa sinensis</name>
    <dbReference type="NCBI Taxonomy" id="561372"/>
    <lineage>
        <taxon>Eukaryota</taxon>
        <taxon>Viridiplantae</taxon>
        <taxon>Streptophyta</taxon>
        <taxon>Embryophyta</taxon>
        <taxon>Tracheophyta</taxon>
        <taxon>Spermatophyta</taxon>
        <taxon>Magnoliopsida</taxon>
        <taxon>eudicotyledons</taxon>
        <taxon>Gunneridae</taxon>
        <taxon>Pentapetalae</taxon>
        <taxon>asterids</taxon>
        <taxon>Cornales</taxon>
        <taxon>Nyssaceae</taxon>
        <taxon>Nyssa</taxon>
    </lineage>
</organism>
<name>A0A5J5AT69_9ASTE</name>
<evidence type="ECO:0000313" key="3">
    <source>
        <dbReference type="Proteomes" id="UP000325577"/>
    </source>
</evidence>
<evidence type="ECO:0000256" key="1">
    <source>
        <dbReference type="SAM" id="Phobius"/>
    </source>
</evidence>
<dbReference type="AlphaFoldDB" id="A0A5J5AT69"/>
<reference evidence="2 3" key="1">
    <citation type="submission" date="2019-09" db="EMBL/GenBank/DDBJ databases">
        <title>A chromosome-level genome assembly of the Chinese tupelo Nyssa sinensis.</title>
        <authorList>
            <person name="Yang X."/>
            <person name="Kang M."/>
            <person name="Yang Y."/>
            <person name="Xiong H."/>
            <person name="Wang M."/>
            <person name="Zhang Z."/>
            <person name="Wang Z."/>
            <person name="Wu H."/>
            <person name="Ma T."/>
            <person name="Liu J."/>
            <person name="Xi Z."/>
        </authorList>
    </citation>
    <scope>NUCLEOTIDE SEQUENCE [LARGE SCALE GENOMIC DNA]</scope>
    <source>
        <strain evidence="2">J267</strain>
        <tissue evidence="2">Leaf</tissue>
    </source>
</reference>
<keyword evidence="1" id="KW-1133">Transmembrane helix</keyword>
<evidence type="ECO:0000313" key="2">
    <source>
        <dbReference type="EMBL" id="KAA8533518.1"/>
    </source>
</evidence>
<keyword evidence="3" id="KW-1185">Reference proteome</keyword>
<sequence>MQNNSFGQDAFSVGSVGGEYDNLVNSLEESSSRINAVGSGDTFGTGIRIRPRQPQNSAQNIATQGTALRRIRLQNKLEVGSVLCSKFEEYSYSEENREAKPVVTEAEKATDKHASATVVAAATIDDRKLAQRQSLKMRSRIRLRVGADKKVPSVLSEAPPALRSISSSVYMVRVVLVVGLLIIFTSLWRSAVNFEVA</sequence>
<keyword evidence="1" id="KW-0812">Transmembrane</keyword>
<proteinExistence type="predicted"/>
<gene>
    <name evidence="2" type="ORF">F0562_031048</name>
</gene>
<dbReference type="EMBL" id="CM018041">
    <property type="protein sequence ID" value="KAA8533518.1"/>
    <property type="molecule type" value="Genomic_DNA"/>
</dbReference>
<keyword evidence="1" id="KW-0472">Membrane</keyword>
<accession>A0A5J5AT69</accession>